<dbReference type="AlphaFoldDB" id="A0A811V762"/>
<sequence length="145" mass="16914">MRAYGYDILPIQRRYANNKPHRHTTTRLRNSRRNKQSTDPPGLFHFSYANQVRNFNQPNAQLHFDELQNWRLAAMQLPKSDMLSAVGRRLRCEGKNELSRQQHATRCSPHKVLNLPLLCYAGFQETKPKATQFTNQLELDARPVA</sequence>
<feature type="compositionally biased region" description="Basic residues" evidence="1">
    <location>
        <begin position="19"/>
        <end position="35"/>
    </location>
</feature>
<name>A0A811V762_CERCA</name>
<evidence type="ECO:0000256" key="1">
    <source>
        <dbReference type="SAM" id="MobiDB-lite"/>
    </source>
</evidence>
<feature type="region of interest" description="Disordered" evidence="1">
    <location>
        <begin position="16"/>
        <end position="40"/>
    </location>
</feature>
<accession>A0A811V762</accession>
<proteinExistence type="predicted"/>
<protein>
    <submittedName>
        <fullName evidence="2">(Mediterranean fruit fly) hypothetical protein</fullName>
    </submittedName>
</protein>
<comment type="caution">
    <text evidence="2">The sequence shown here is derived from an EMBL/GenBank/DDBJ whole genome shotgun (WGS) entry which is preliminary data.</text>
</comment>
<evidence type="ECO:0000313" key="3">
    <source>
        <dbReference type="Proteomes" id="UP000606786"/>
    </source>
</evidence>
<organism evidence="2 3">
    <name type="scientific">Ceratitis capitata</name>
    <name type="common">Mediterranean fruit fly</name>
    <name type="synonym">Tephritis capitata</name>
    <dbReference type="NCBI Taxonomy" id="7213"/>
    <lineage>
        <taxon>Eukaryota</taxon>
        <taxon>Metazoa</taxon>
        <taxon>Ecdysozoa</taxon>
        <taxon>Arthropoda</taxon>
        <taxon>Hexapoda</taxon>
        <taxon>Insecta</taxon>
        <taxon>Pterygota</taxon>
        <taxon>Neoptera</taxon>
        <taxon>Endopterygota</taxon>
        <taxon>Diptera</taxon>
        <taxon>Brachycera</taxon>
        <taxon>Muscomorpha</taxon>
        <taxon>Tephritoidea</taxon>
        <taxon>Tephritidae</taxon>
        <taxon>Ceratitis</taxon>
        <taxon>Ceratitis</taxon>
    </lineage>
</organism>
<keyword evidence="3" id="KW-1185">Reference proteome</keyword>
<reference evidence="2" key="1">
    <citation type="submission" date="2020-11" db="EMBL/GenBank/DDBJ databases">
        <authorList>
            <person name="Whitehead M."/>
        </authorList>
    </citation>
    <scope>NUCLEOTIDE SEQUENCE</scope>
    <source>
        <strain evidence="2">EGII</strain>
    </source>
</reference>
<dbReference type="Proteomes" id="UP000606786">
    <property type="component" value="Unassembled WGS sequence"/>
</dbReference>
<gene>
    <name evidence="2" type="ORF">CCAP1982_LOCUS13776</name>
</gene>
<evidence type="ECO:0000313" key="2">
    <source>
        <dbReference type="EMBL" id="CAD7005413.1"/>
    </source>
</evidence>
<dbReference type="EMBL" id="CAJHJT010000034">
    <property type="protein sequence ID" value="CAD7005413.1"/>
    <property type="molecule type" value="Genomic_DNA"/>
</dbReference>